<name>A0A655JK38_MYCTX</name>
<reference evidence="1 2" key="1">
    <citation type="submission" date="2015-03" db="EMBL/GenBank/DDBJ databases">
        <authorList>
            <consortium name="Pathogen Informatics"/>
        </authorList>
    </citation>
    <scope>NUCLEOTIDE SEQUENCE [LARGE SCALE GENOMIC DNA]</scope>
    <source>
        <strain evidence="1 2">M09401471</strain>
    </source>
</reference>
<dbReference type="EC" id="2.5.1.15" evidence="1"/>
<dbReference type="Proteomes" id="UP000044938">
    <property type="component" value="Unassembled WGS sequence"/>
</dbReference>
<evidence type="ECO:0000313" key="1">
    <source>
        <dbReference type="EMBL" id="COX03952.1"/>
    </source>
</evidence>
<keyword evidence="1" id="KW-0808">Transferase</keyword>
<protein>
    <submittedName>
        <fullName evidence="1">Dihydropteroate synthase</fullName>
        <ecNumber evidence="1">2.5.1.15</ecNumber>
    </submittedName>
</protein>
<organism evidence="1 2">
    <name type="scientific">Mycobacterium tuberculosis</name>
    <dbReference type="NCBI Taxonomy" id="1773"/>
    <lineage>
        <taxon>Bacteria</taxon>
        <taxon>Bacillati</taxon>
        <taxon>Actinomycetota</taxon>
        <taxon>Actinomycetes</taxon>
        <taxon>Mycobacteriales</taxon>
        <taxon>Mycobacteriaceae</taxon>
        <taxon>Mycobacterium</taxon>
        <taxon>Mycobacterium tuberculosis complex</taxon>
    </lineage>
</organism>
<sequence length="34" mass="3806">MFRVHEVAATRRVLEMVASIQGVRPPTRTVRGLA</sequence>
<dbReference type="AlphaFoldDB" id="A0A655JK38"/>
<accession>A0A655JK38</accession>
<gene>
    <name evidence="1" type="primary">folP2</name>
    <name evidence="1" type="ORF">ERS007720_03790</name>
</gene>
<evidence type="ECO:0000313" key="2">
    <source>
        <dbReference type="Proteomes" id="UP000044938"/>
    </source>
</evidence>
<dbReference type="GO" id="GO:0004156">
    <property type="term" value="F:dihydropteroate synthase activity"/>
    <property type="evidence" value="ECO:0007669"/>
    <property type="project" value="UniProtKB-EC"/>
</dbReference>
<proteinExistence type="predicted"/>
<dbReference type="EMBL" id="CSAJ01000667">
    <property type="protein sequence ID" value="COX03952.1"/>
    <property type="molecule type" value="Genomic_DNA"/>
</dbReference>